<dbReference type="AlphaFoldDB" id="A0A1H5XXN3"/>
<evidence type="ECO:0000313" key="1">
    <source>
        <dbReference type="EMBL" id="SEG16403.1"/>
    </source>
</evidence>
<keyword evidence="2" id="KW-1185">Reference proteome</keyword>
<name>A0A1H5XXN3_9GAMM</name>
<dbReference type="OrthoDB" id="8480829at2"/>
<evidence type="ECO:0000313" key="2">
    <source>
        <dbReference type="Proteomes" id="UP000236745"/>
    </source>
</evidence>
<sequence length="133" mass="15192">MENAKFIEVSAAVRYWDDALVNGKEDTDGSLIPFTNGDLWEPVIDLEAGKIQSWPQGTEADIHYKVCDAGEYWLLDADKKRIAKWLSDYVPNKYLCHGDNGYGDYIILKVTEDGNIEDFEKPDFHADEWDLDA</sequence>
<accession>A0A1H5XXN3</accession>
<gene>
    <name evidence="1" type="ORF">SAMN05444390_1011539</name>
</gene>
<organism evidence="1 2">
    <name type="scientific">Marinobacterium lutimaris</name>
    <dbReference type="NCBI Taxonomy" id="568106"/>
    <lineage>
        <taxon>Bacteria</taxon>
        <taxon>Pseudomonadati</taxon>
        <taxon>Pseudomonadota</taxon>
        <taxon>Gammaproteobacteria</taxon>
        <taxon>Oceanospirillales</taxon>
        <taxon>Oceanospirillaceae</taxon>
        <taxon>Marinobacterium</taxon>
    </lineage>
</organism>
<reference evidence="1 2" key="1">
    <citation type="submission" date="2016-10" db="EMBL/GenBank/DDBJ databases">
        <authorList>
            <person name="de Groot N.N."/>
        </authorList>
    </citation>
    <scope>NUCLEOTIDE SEQUENCE [LARGE SCALE GENOMIC DNA]</scope>
    <source>
        <strain evidence="1 2">DSM 22012</strain>
    </source>
</reference>
<proteinExistence type="predicted"/>
<dbReference type="Proteomes" id="UP000236745">
    <property type="component" value="Unassembled WGS sequence"/>
</dbReference>
<protein>
    <submittedName>
        <fullName evidence="1">Uncharacterized protein</fullName>
    </submittedName>
</protein>
<dbReference type="RefSeq" id="WP_104002432.1">
    <property type="nucleotide sequence ID" value="NZ_FNVQ01000001.1"/>
</dbReference>
<dbReference type="EMBL" id="FNVQ01000001">
    <property type="protein sequence ID" value="SEG16403.1"/>
    <property type="molecule type" value="Genomic_DNA"/>
</dbReference>